<dbReference type="InterPro" id="IPR001849">
    <property type="entry name" value="PH_domain"/>
</dbReference>
<evidence type="ECO:0000256" key="1">
    <source>
        <dbReference type="SAM" id="MobiDB-lite"/>
    </source>
</evidence>
<comment type="caution">
    <text evidence="3">The sequence shown here is derived from an EMBL/GenBank/DDBJ whole genome shotgun (WGS) entry which is preliminary data.</text>
</comment>
<reference evidence="3" key="1">
    <citation type="submission" date="2019-03" db="EMBL/GenBank/DDBJ databases">
        <title>Long read genome sequence of the mycoparasitic Pythium oligandrum ATCC 38472 isolated from sugarbeet rhizosphere.</title>
        <authorList>
            <person name="Gaulin E."/>
        </authorList>
    </citation>
    <scope>NUCLEOTIDE SEQUENCE</scope>
    <source>
        <strain evidence="3">ATCC 38472_TT</strain>
    </source>
</reference>
<sequence>MSKEGYLIYHEESRRSQIYYCVLGEGKLQFYSRRENGVLIKEVELSKSRLKVRGVADHEARNCAFSFSVSVHRSKIVGGRQVVIGKPMVLVLTAPSWAERKAWGNAIHAWQRHYWGEPLSYLGEMSDDQIDAFFAEQLRSLEFTVKSASVPTSAMIGNPSRLFFSRAQSIKKMGTQMKKKLRSASVTISLPPMGIAVTSSLQQQQPPSQLQPQQMPTAVN</sequence>
<feature type="compositionally biased region" description="Low complexity" evidence="1">
    <location>
        <begin position="199"/>
        <end position="214"/>
    </location>
</feature>
<dbReference type="Proteomes" id="UP000794436">
    <property type="component" value="Unassembled WGS sequence"/>
</dbReference>
<dbReference type="SUPFAM" id="SSF50729">
    <property type="entry name" value="PH domain-like"/>
    <property type="match status" value="1"/>
</dbReference>
<proteinExistence type="predicted"/>
<dbReference type="PROSITE" id="PS50003">
    <property type="entry name" value="PH_DOMAIN"/>
    <property type="match status" value="1"/>
</dbReference>
<dbReference type="AlphaFoldDB" id="A0A8K1FJC9"/>
<dbReference type="Gene3D" id="2.30.29.30">
    <property type="entry name" value="Pleckstrin-homology domain (PH domain)/Phosphotyrosine-binding domain (PTB)"/>
    <property type="match status" value="1"/>
</dbReference>
<dbReference type="OrthoDB" id="67345at2759"/>
<evidence type="ECO:0000313" key="4">
    <source>
        <dbReference type="Proteomes" id="UP000794436"/>
    </source>
</evidence>
<protein>
    <recommendedName>
        <fullName evidence="2">PH domain-containing protein</fullName>
    </recommendedName>
</protein>
<accession>A0A8K1FJC9</accession>
<feature type="region of interest" description="Disordered" evidence="1">
    <location>
        <begin position="199"/>
        <end position="220"/>
    </location>
</feature>
<organism evidence="3 4">
    <name type="scientific">Pythium oligandrum</name>
    <name type="common">Mycoparasitic fungus</name>
    <dbReference type="NCBI Taxonomy" id="41045"/>
    <lineage>
        <taxon>Eukaryota</taxon>
        <taxon>Sar</taxon>
        <taxon>Stramenopiles</taxon>
        <taxon>Oomycota</taxon>
        <taxon>Peronosporomycetes</taxon>
        <taxon>Pythiales</taxon>
        <taxon>Pythiaceae</taxon>
        <taxon>Pythium</taxon>
    </lineage>
</organism>
<gene>
    <name evidence="3" type="ORF">Poli38472_003705</name>
</gene>
<evidence type="ECO:0000313" key="3">
    <source>
        <dbReference type="EMBL" id="TMW65940.1"/>
    </source>
</evidence>
<feature type="domain" description="PH" evidence="2">
    <location>
        <begin position="1"/>
        <end position="112"/>
    </location>
</feature>
<dbReference type="EMBL" id="SPLM01000036">
    <property type="protein sequence ID" value="TMW65940.1"/>
    <property type="molecule type" value="Genomic_DNA"/>
</dbReference>
<name>A0A8K1FJC9_PYTOL</name>
<dbReference type="InterPro" id="IPR011993">
    <property type="entry name" value="PH-like_dom_sf"/>
</dbReference>
<evidence type="ECO:0000259" key="2">
    <source>
        <dbReference type="PROSITE" id="PS50003"/>
    </source>
</evidence>
<dbReference type="CDD" id="cd00821">
    <property type="entry name" value="PH"/>
    <property type="match status" value="1"/>
</dbReference>
<keyword evidence="4" id="KW-1185">Reference proteome</keyword>